<dbReference type="SUPFAM" id="SSF56112">
    <property type="entry name" value="Protein kinase-like (PK-like)"/>
    <property type="match status" value="1"/>
</dbReference>
<accession>A0A2R9ST68</accession>
<dbReference type="Proteomes" id="UP000003094">
    <property type="component" value="Unassembled WGS sequence"/>
</dbReference>
<proteinExistence type="predicted"/>
<gene>
    <name evidence="2" type="ORF">PVOR_16829</name>
</gene>
<dbReference type="KEGG" id="pvo:PVOR_16829"/>
<dbReference type="InterPro" id="IPR000719">
    <property type="entry name" value="Prot_kinase_dom"/>
</dbReference>
<organism evidence="2 3">
    <name type="scientific">Paenibacillus vortex V453</name>
    <dbReference type="NCBI Taxonomy" id="715225"/>
    <lineage>
        <taxon>Bacteria</taxon>
        <taxon>Bacillati</taxon>
        <taxon>Bacillota</taxon>
        <taxon>Bacilli</taxon>
        <taxon>Bacillales</taxon>
        <taxon>Paenibacillaceae</taxon>
        <taxon>Paenibacillus</taxon>
    </lineage>
</organism>
<keyword evidence="3" id="KW-1185">Reference proteome</keyword>
<comment type="caution">
    <text evidence="2">The sequence shown here is derived from an EMBL/GenBank/DDBJ whole genome shotgun (WGS) entry which is preliminary data.</text>
</comment>
<dbReference type="AlphaFoldDB" id="A0A2R9ST68"/>
<dbReference type="GO" id="GO:0004672">
    <property type="term" value="F:protein kinase activity"/>
    <property type="evidence" value="ECO:0007669"/>
    <property type="project" value="InterPro"/>
</dbReference>
<reference evidence="2 3" key="1">
    <citation type="journal article" date="2010" name="BMC Genomics">
        <title>Genome sequence of the pattern forming Paenibacillus vortex bacterium reveals potential for thriving in complex environments.</title>
        <authorList>
            <person name="Sirota-Madi A."/>
            <person name="Olender T."/>
            <person name="Helman Y."/>
            <person name="Ingham C."/>
            <person name="Brainis I."/>
            <person name="Roth D."/>
            <person name="Hagi E."/>
            <person name="Brodsky L."/>
            <person name="Leshkowitz D."/>
            <person name="Galatenko V."/>
            <person name="Nikolaev V."/>
            <person name="Mugasimangalam R.C."/>
            <person name="Bransburg-Zabary S."/>
            <person name="Gutnick D.L."/>
            <person name="Lancet D."/>
            <person name="Ben-Jacob E."/>
        </authorList>
    </citation>
    <scope>NUCLEOTIDE SEQUENCE [LARGE SCALE GENOMIC DNA]</scope>
    <source>
        <strain evidence="2 3">V453</strain>
    </source>
</reference>
<dbReference type="InterPro" id="IPR011009">
    <property type="entry name" value="Kinase-like_dom_sf"/>
</dbReference>
<feature type="domain" description="Protein kinase" evidence="1">
    <location>
        <begin position="61"/>
        <end position="386"/>
    </location>
</feature>
<dbReference type="PROSITE" id="PS50011">
    <property type="entry name" value="PROTEIN_KINASE_DOM"/>
    <property type="match status" value="1"/>
</dbReference>
<dbReference type="Gene3D" id="1.10.510.10">
    <property type="entry name" value="Transferase(Phosphotransferase) domain 1"/>
    <property type="match status" value="1"/>
</dbReference>
<dbReference type="GO" id="GO:0005524">
    <property type="term" value="F:ATP binding"/>
    <property type="evidence" value="ECO:0007669"/>
    <property type="project" value="InterPro"/>
</dbReference>
<evidence type="ECO:0000259" key="1">
    <source>
        <dbReference type="PROSITE" id="PS50011"/>
    </source>
</evidence>
<dbReference type="EMBL" id="ADHJ01000025">
    <property type="protein sequence ID" value="EFU40570.1"/>
    <property type="molecule type" value="Genomic_DNA"/>
</dbReference>
<sequence length="386" mass="43707">MAGTFLESKGKFTIFEWKDSDLFMKSFQTELHVSYETRLARYANVSTALALLSDERLRERVEDATVLATGIGGTTALLQLEDTSIFVKIVPLTELERRTQNVMSTGNLFELPPFCHYGIGSPGSGVWREVAAHTMTTNWVLAKQCESFPLMYHWRVLHSPKRRMPISEELSDVSRMVEFWGSQAVRDRIEAIEQSVDSVVLFCEYVPHNLHDWLTEQVAIGEAASTSAFAMVDSNLRSAVSFMNANGLLHFDVHFRNVLTDGHRVYISDFGLATSSRFELSDCEFEFLELNKAHDGCYVVTEFVNWLVTVLGSTMNRTERIDLIRRYAEGDESPEMMESAAGIIKRYAPIAIVMNDFYTNLVVESRATPFPVEEIQRICATTGFEP</sequence>
<protein>
    <recommendedName>
        <fullName evidence="1">Protein kinase domain-containing protein</fullName>
    </recommendedName>
</protein>
<evidence type="ECO:0000313" key="2">
    <source>
        <dbReference type="EMBL" id="EFU40570.1"/>
    </source>
</evidence>
<dbReference type="Pfam" id="PF00069">
    <property type="entry name" value="Pkinase"/>
    <property type="match status" value="1"/>
</dbReference>
<name>A0A2R9ST68_9BACL</name>
<evidence type="ECO:0000313" key="3">
    <source>
        <dbReference type="Proteomes" id="UP000003094"/>
    </source>
</evidence>